<dbReference type="AlphaFoldDB" id="A0AAD6VS44"/>
<keyword evidence="6" id="KW-1185">Reference proteome</keyword>
<dbReference type="InterPro" id="IPR029058">
    <property type="entry name" value="AB_hydrolase_fold"/>
</dbReference>
<dbReference type="PROSITE" id="PS00122">
    <property type="entry name" value="CARBOXYLESTERASE_B_1"/>
    <property type="match status" value="1"/>
</dbReference>
<evidence type="ECO:0000256" key="1">
    <source>
        <dbReference type="ARBA" id="ARBA00005964"/>
    </source>
</evidence>
<comment type="caution">
    <text evidence="5">The sequence shown here is derived from an EMBL/GenBank/DDBJ whole genome shotgun (WGS) entry which is preliminary data.</text>
</comment>
<sequence>MKSGLFLSAAALLHHTSVTATPIAVDSTNNVTYQGLVRNSIEVFLGIHYGQDTGGTNRFKPPQPRAPKAGSVVDATAYGAACPQLVVPGAGASLLSLTPVSKISEDCLNLNIARPSGVNAGAKLPVLVFIYGGGFSTGFNEEQSTAPDGMILESVQNGLPIIHVAMNYRLAVFGFAASQALLGEGSSNAGLRDQRLALEWVQDNIQHFGGDPNTVTIFGQSSGGLAVGMQIMAFGGAKPVPFRRAIPESQFLEAGITGNFTRNAMQAVADLVGCNTTDLQSAKTVACLRGLDTETLNNASVAVTAAQGDISHNIGDIWLPAVDGDFLPAAPSTLIREGHFANVAVLSGWTQDDVAIFTDPTIATAEETHNFLGSFLPDLSSANLKHLLSLYPVTEFTANPSANLSSEFYRTAAIFRDIVMVCMAMRYGEAIAAKGNDVYHYDWNQTILAPRIEAFNNVSGLGVIHTSEFAYVFGNLSHYDDGQAPFRPNPEDWALETRGTRSWSTFASLGRPGVVGKNTFQGFDVAFKFPARGTDGPFIFVAGGPNEGFYAIDGPKSTAVVARQRLRERCGFLNSDEVIAQMKF</sequence>
<accession>A0AAD6VS44</accession>
<keyword evidence="2 3" id="KW-0378">Hydrolase</keyword>
<evidence type="ECO:0000313" key="6">
    <source>
        <dbReference type="Proteomes" id="UP001219525"/>
    </source>
</evidence>
<dbReference type="Pfam" id="PF00135">
    <property type="entry name" value="COesterase"/>
    <property type="match status" value="1"/>
</dbReference>
<dbReference type="EC" id="3.1.1.-" evidence="3"/>
<dbReference type="Proteomes" id="UP001219525">
    <property type="component" value="Unassembled WGS sequence"/>
</dbReference>
<comment type="similarity">
    <text evidence="1 3">Belongs to the type-B carboxylesterase/lipase family.</text>
</comment>
<dbReference type="Gene3D" id="3.40.50.1820">
    <property type="entry name" value="alpha/beta hydrolase"/>
    <property type="match status" value="1"/>
</dbReference>
<dbReference type="PANTHER" id="PTHR43918">
    <property type="entry name" value="ACETYLCHOLINESTERASE"/>
    <property type="match status" value="1"/>
</dbReference>
<feature type="chain" id="PRO_5041772374" description="Carboxylic ester hydrolase" evidence="3">
    <location>
        <begin position="21"/>
        <end position="584"/>
    </location>
</feature>
<dbReference type="GO" id="GO:0052689">
    <property type="term" value="F:carboxylic ester hydrolase activity"/>
    <property type="evidence" value="ECO:0007669"/>
    <property type="project" value="TreeGrafter"/>
</dbReference>
<evidence type="ECO:0000313" key="5">
    <source>
        <dbReference type="EMBL" id="KAJ7220927.1"/>
    </source>
</evidence>
<dbReference type="PANTHER" id="PTHR43918:SF4">
    <property type="entry name" value="CARBOXYLIC ESTER HYDROLASE"/>
    <property type="match status" value="1"/>
</dbReference>
<dbReference type="InterPro" id="IPR019826">
    <property type="entry name" value="Carboxylesterase_B_AS"/>
</dbReference>
<reference evidence="5" key="1">
    <citation type="submission" date="2023-03" db="EMBL/GenBank/DDBJ databases">
        <title>Massive genome expansion in bonnet fungi (Mycena s.s.) driven by repeated elements and novel gene families across ecological guilds.</title>
        <authorList>
            <consortium name="Lawrence Berkeley National Laboratory"/>
            <person name="Harder C.B."/>
            <person name="Miyauchi S."/>
            <person name="Viragh M."/>
            <person name="Kuo A."/>
            <person name="Thoen E."/>
            <person name="Andreopoulos B."/>
            <person name="Lu D."/>
            <person name="Skrede I."/>
            <person name="Drula E."/>
            <person name="Henrissat B."/>
            <person name="Morin E."/>
            <person name="Kohler A."/>
            <person name="Barry K."/>
            <person name="LaButti K."/>
            <person name="Morin E."/>
            <person name="Salamov A."/>
            <person name="Lipzen A."/>
            <person name="Mereny Z."/>
            <person name="Hegedus B."/>
            <person name="Baldrian P."/>
            <person name="Stursova M."/>
            <person name="Weitz H."/>
            <person name="Taylor A."/>
            <person name="Grigoriev I.V."/>
            <person name="Nagy L.G."/>
            <person name="Martin F."/>
            <person name="Kauserud H."/>
        </authorList>
    </citation>
    <scope>NUCLEOTIDE SEQUENCE</scope>
    <source>
        <strain evidence="5">9144</strain>
    </source>
</reference>
<dbReference type="InterPro" id="IPR050654">
    <property type="entry name" value="AChE-related_enzymes"/>
</dbReference>
<organism evidence="5 6">
    <name type="scientific">Mycena pura</name>
    <dbReference type="NCBI Taxonomy" id="153505"/>
    <lineage>
        <taxon>Eukaryota</taxon>
        <taxon>Fungi</taxon>
        <taxon>Dikarya</taxon>
        <taxon>Basidiomycota</taxon>
        <taxon>Agaricomycotina</taxon>
        <taxon>Agaricomycetes</taxon>
        <taxon>Agaricomycetidae</taxon>
        <taxon>Agaricales</taxon>
        <taxon>Marasmiineae</taxon>
        <taxon>Mycenaceae</taxon>
        <taxon>Mycena</taxon>
    </lineage>
</organism>
<dbReference type="EMBL" id="JARJCW010000009">
    <property type="protein sequence ID" value="KAJ7220927.1"/>
    <property type="molecule type" value="Genomic_DNA"/>
</dbReference>
<feature type="domain" description="Carboxylesterase type B" evidence="4">
    <location>
        <begin position="39"/>
        <end position="514"/>
    </location>
</feature>
<keyword evidence="3" id="KW-0732">Signal</keyword>
<feature type="signal peptide" evidence="3">
    <location>
        <begin position="1"/>
        <end position="20"/>
    </location>
</feature>
<evidence type="ECO:0000259" key="4">
    <source>
        <dbReference type="Pfam" id="PF00135"/>
    </source>
</evidence>
<evidence type="ECO:0000256" key="2">
    <source>
        <dbReference type="ARBA" id="ARBA00022801"/>
    </source>
</evidence>
<name>A0AAD6VS44_9AGAR</name>
<dbReference type="InterPro" id="IPR002018">
    <property type="entry name" value="CarbesteraseB"/>
</dbReference>
<proteinExistence type="inferred from homology"/>
<gene>
    <name evidence="5" type="ORF">GGX14DRAFT_432443</name>
</gene>
<dbReference type="SUPFAM" id="SSF53474">
    <property type="entry name" value="alpha/beta-Hydrolases"/>
    <property type="match status" value="1"/>
</dbReference>
<evidence type="ECO:0000256" key="3">
    <source>
        <dbReference type="RuleBase" id="RU361235"/>
    </source>
</evidence>
<protein>
    <recommendedName>
        <fullName evidence="3">Carboxylic ester hydrolase</fullName>
        <ecNumber evidence="3">3.1.1.-</ecNumber>
    </recommendedName>
</protein>